<evidence type="ECO:0008006" key="4">
    <source>
        <dbReference type="Google" id="ProtNLM"/>
    </source>
</evidence>
<evidence type="ECO:0000256" key="1">
    <source>
        <dbReference type="SAM" id="Phobius"/>
    </source>
</evidence>
<feature type="transmembrane region" description="Helical" evidence="1">
    <location>
        <begin position="6"/>
        <end position="26"/>
    </location>
</feature>
<reference evidence="2" key="1">
    <citation type="submission" date="2017-08" db="EMBL/GenBank/DDBJ databases">
        <authorList>
            <person name="Polle J.E."/>
            <person name="Barry K."/>
            <person name="Cushman J."/>
            <person name="Schmutz J."/>
            <person name="Tran D."/>
            <person name="Hathwaick L.T."/>
            <person name="Yim W.C."/>
            <person name="Jenkins J."/>
            <person name="Mckie-Krisberg Z.M."/>
            <person name="Prochnik S."/>
            <person name="Lindquist E."/>
            <person name="Dockter R.B."/>
            <person name="Adam C."/>
            <person name="Molina H."/>
            <person name="Bunkerborg J."/>
            <person name="Jin E."/>
            <person name="Buchheim M."/>
            <person name="Magnuson J."/>
        </authorList>
    </citation>
    <scope>NUCLEOTIDE SEQUENCE</scope>
    <source>
        <strain evidence="2">CCAP 19/18</strain>
    </source>
</reference>
<name>A0ABQ7G3B1_DUNSA</name>
<proteinExistence type="predicted"/>
<gene>
    <name evidence="2" type="ORF">DUNSADRAFT_16600</name>
</gene>
<protein>
    <recommendedName>
        <fullName evidence="4">Encoded protein</fullName>
    </recommendedName>
</protein>
<dbReference type="Proteomes" id="UP000815325">
    <property type="component" value="Unassembled WGS sequence"/>
</dbReference>
<accession>A0ABQ7G3B1</accession>
<comment type="caution">
    <text evidence="2">The sequence shown here is derived from an EMBL/GenBank/DDBJ whole genome shotgun (WGS) entry which is preliminary data.</text>
</comment>
<keyword evidence="1" id="KW-0812">Transmembrane</keyword>
<keyword evidence="1" id="KW-1133">Transmembrane helix</keyword>
<evidence type="ECO:0000313" key="3">
    <source>
        <dbReference type="Proteomes" id="UP000815325"/>
    </source>
</evidence>
<keyword evidence="1" id="KW-0472">Membrane</keyword>
<keyword evidence="3" id="KW-1185">Reference proteome</keyword>
<sequence>MASRGPNSSIYLGCPSFGVAFAGLALRCLRQARLRCGELPRDRLEEVQRVVQLCVPRLGLTFAGLTN</sequence>
<organism evidence="2 3">
    <name type="scientific">Dunaliella salina</name>
    <name type="common">Green alga</name>
    <name type="synonym">Protococcus salinus</name>
    <dbReference type="NCBI Taxonomy" id="3046"/>
    <lineage>
        <taxon>Eukaryota</taxon>
        <taxon>Viridiplantae</taxon>
        <taxon>Chlorophyta</taxon>
        <taxon>core chlorophytes</taxon>
        <taxon>Chlorophyceae</taxon>
        <taxon>CS clade</taxon>
        <taxon>Chlamydomonadales</taxon>
        <taxon>Dunaliellaceae</taxon>
        <taxon>Dunaliella</taxon>
    </lineage>
</organism>
<dbReference type="EMBL" id="MU070205">
    <property type="protein sequence ID" value="KAF5829087.1"/>
    <property type="molecule type" value="Genomic_DNA"/>
</dbReference>
<evidence type="ECO:0000313" key="2">
    <source>
        <dbReference type="EMBL" id="KAF5829087.1"/>
    </source>
</evidence>